<name>A0ABY2UNE9_9RHOB</name>
<dbReference type="SUPFAM" id="SSF52833">
    <property type="entry name" value="Thioredoxin-like"/>
    <property type="match status" value="1"/>
</dbReference>
<accession>A0ABY2UNE9</accession>
<reference evidence="3 4" key="1">
    <citation type="submission" date="2019-05" db="EMBL/GenBank/DDBJ databases">
        <title>Draft genome sequence of Pelagicola sp. DSW4-44.</title>
        <authorList>
            <person name="Oh J."/>
        </authorList>
    </citation>
    <scope>NUCLEOTIDE SEQUENCE [LARGE SCALE GENOMIC DNA]</scope>
    <source>
        <strain evidence="3 4">DSW4-44</strain>
    </source>
</reference>
<protein>
    <submittedName>
        <fullName evidence="3">Glutathione S-transferase family protein</fullName>
    </submittedName>
</protein>
<comment type="caution">
    <text evidence="3">The sequence shown here is derived from an EMBL/GenBank/DDBJ whole genome shotgun (WGS) entry which is preliminary data.</text>
</comment>
<dbReference type="PANTHER" id="PTHR44051">
    <property type="entry name" value="GLUTATHIONE S-TRANSFERASE-RELATED"/>
    <property type="match status" value="1"/>
</dbReference>
<dbReference type="SFLD" id="SFLDG00358">
    <property type="entry name" value="Main_(cytGST)"/>
    <property type="match status" value="1"/>
</dbReference>
<dbReference type="Proteomes" id="UP000305041">
    <property type="component" value="Unassembled WGS sequence"/>
</dbReference>
<evidence type="ECO:0000259" key="2">
    <source>
        <dbReference type="PROSITE" id="PS50404"/>
    </source>
</evidence>
<proteinExistence type="inferred from homology"/>
<dbReference type="PANTHER" id="PTHR44051:SF8">
    <property type="entry name" value="GLUTATHIONE S-TRANSFERASE GSTA"/>
    <property type="match status" value="1"/>
</dbReference>
<evidence type="ECO:0000313" key="4">
    <source>
        <dbReference type="Proteomes" id="UP000305041"/>
    </source>
</evidence>
<evidence type="ECO:0000313" key="3">
    <source>
        <dbReference type="EMBL" id="TLP55339.1"/>
    </source>
</evidence>
<keyword evidence="4" id="KW-1185">Reference proteome</keyword>
<feature type="domain" description="GST N-terminal" evidence="2">
    <location>
        <begin position="1"/>
        <end position="87"/>
    </location>
</feature>
<sequence>MSSFDFYFARSGNSLRAAIALELAEVPVRRHLLDLSTAEHNNDWFKKITPAGHVPVLHIHQKDGRDLVLTQSGAIMDHVLGERRPELWPENTLDRANCTAMVHNAISDIAVQNTLARYLAHEPNAANLVLERMWTSLYAAFGPLQNAPYLCGDTPTIADFAHFPVVYMRAPHLRSIPRAAHVIKWLDRMAQTDPVATAIEYAGVQIKG</sequence>
<dbReference type="EMBL" id="VAUA01000016">
    <property type="protein sequence ID" value="TLP55339.1"/>
    <property type="molecule type" value="Genomic_DNA"/>
</dbReference>
<dbReference type="PROSITE" id="PS50404">
    <property type="entry name" value="GST_NTER"/>
    <property type="match status" value="1"/>
</dbReference>
<dbReference type="InterPro" id="IPR036249">
    <property type="entry name" value="Thioredoxin-like_sf"/>
</dbReference>
<dbReference type="InterPro" id="IPR040079">
    <property type="entry name" value="Glutathione_S-Trfase"/>
</dbReference>
<gene>
    <name evidence="3" type="ORF">FEE96_22970</name>
</gene>
<dbReference type="Gene3D" id="3.40.30.10">
    <property type="entry name" value="Glutaredoxin"/>
    <property type="match status" value="1"/>
</dbReference>
<dbReference type="Pfam" id="PF02798">
    <property type="entry name" value="GST_N"/>
    <property type="match status" value="1"/>
</dbReference>
<dbReference type="InterPro" id="IPR036282">
    <property type="entry name" value="Glutathione-S-Trfase_C_sf"/>
</dbReference>
<evidence type="ECO:0000256" key="1">
    <source>
        <dbReference type="RuleBase" id="RU003494"/>
    </source>
</evidence>
<organism evidence="3 4">
    <name type="scientific">Parasedimentitalea maritima</name>
    <dbReference type="NCBI Taxonomy" id="2578117"/>
    <lineage>
        <taxon>Bacteria</taxon>
        <taxon>Pseudomonadati</taxon>
        <taxon>Pseudomonadota</taxon>
        <taxon>Alphaproteobacteria</taxon>
        <taxon>Rhodobacterales</taxon>
        <taxon>Paracoccaceae</taxon>
        <taxon>Parasedimentitalea</taxon>
    </lineage>
</organism>
<dbReference type="RefSeq" id="WP_138165464.1">
    <property type="nucleotide sequence ID" value="NZ_VAUA01000016.1"/>
</dbReference>
<dbReference type="Pfam" id="PF00043">
    <property type="entry name" value="GST_C"/>
    <property type="match status" value="1"/>
</dbReference>
<dbReference type="CDD" id="cd00570">
    <property type="entry name" value="GST_N_family"/>
    <property type="match status" value="1"/>
</dbReference>
<dbReference type="InterPro" id="IPR004045">
    <property type="entry name" value="Glutathione_S-Trfase_N"/>
</dbReference>
<dbReference type="SUPFAM" id="SSF47616">
    <property type="entry name" value="GST C-terminal domain-like"/>
    <property type="match status" value="1"/>
</dbReference>
<dbReference type="InterPro" id="IPR004046">
    <property type="entry name" value="GST_C"/>
</dbReference>
<dbReference type="Gene3D" id="1.20.1050.10">
    <property type="match status" value="1"/>
</dbReference>
<dbReference type="SFLD" id="SFLDS00019">
    <property type="entry name" value="Glutathione_Transferase_(cytos"/>
    <property type="match status" value="1"/>
</dbReference>
<comment type="similarity">
    <text evidence="1">Belongs to the GST superfamily.</text>
</comment>